<gene>
    <name evidence="1" type="ORF">Sangu_3144000</name>
</gene>
<dbReference type="PANTHER" id="PTHR22930:SF281">
    <property type="entry name" value="NUCLEASE"/>
    <property type="match status" value="1"/>
</dbReference>
<name>A0AAW2K128_9LAMI</name>
<dbReference type="InterPro" id="IPR045249">
    <property type="entry name" value="HARBI1-like"/>
</dbReference>
<evidence type="ECO:0000313" key="1">
    <source>
        <dbReference type="EMBL" id="KAL0300033.1"/>
    </source>
</evidence>
<evidence type="ECO:0008006" key="2">
    <source>
        <dbReference type="Google" id="ProtNLM"/>
    </source>
</evidence>
<sequence>MSNASIIYACLEMPLECLGALDGTHIEVRVLDSDKGRYRNRNGQISVNVLGVWNYYLCDNGYNNVEGFLTPYHGVRYHLKEWDRGCGGPQTTRELFNLRHSSARNIIG</sequence>
<accession>A0AAW2K128</accession>
<proteinExistence type="predicted"/>
<dbReference type="AlphaFoldDB" id="A0AAW2K128"/>
<comment type="caution">
    <text evidence="1">The sequence shown here is derived from an EMBL/GenBank/DDBJ whole genome shotgun (WGS) entry which is preliminary data.</text>
</comment>
<dbReference type="EMBL" id="JACGWK010000412">
    <property type="protein sequence ID" value="KAL0300033.1"/>
    <property type="molecule type" value="Genomic_DNA"/>
</dbReference>
<protein>
    <recommendedName>
        <fullName evidence="2">DDE Tnp4 domain-containing protein</fullName>
    </recommendedName>
</protein>
<reference evidence="1" key="2">
    <citation type="journal article" date="2024" name="Plant">
        <title>Genomic evolution and insights into agronomic trait innovations of Sesamum species.</title>
        <authorList>
            <person name="Miao H."/>
            <person name="Wang L."/>
            <person name="Qu L."/>
            <person name="Liu H."/>
            <person name="Sun Y."/>
            <person name="Le M."/>
            <person name="Wang Q."/>
            <person name="Wei S."/>
            <person name="Zheng Y."/>
            <person name="Lin W."/>
            <person name="Duan Y."/>
            <person name="Cao H."/>
            <person name="Xiong S."/>
            <person name="Wang X."/>
            <person name="Wei L."/>
            <person name="Li C."/>
            <person name="Ma Q."/>
            <person name="Ju M."/>
            <person name="Zhao R."/>
            <person name="Li G."/>
            <person name="Mu C."/>
            <person name="Tian Q."/>
            <person name="Mei H."/>
            <person name="Zhang T."/>
            <person name="Gao T."/>
            <person name="Zhang H."/>
        </authorList>
    </citation>
    <scope>NUCLEOTIDE SEQUENCE</scope>
    <source>
        <strain evidence="1">G01</strain>
    </source>
</reference>
<reference evidence="1" key="1">
    <citation type="submission" date="2020-06" db="EMBL/GenBank/DDBJ databases">
        <authorList>
            <person name="Li T."/>
            <person name="Hu X."/>
            <person name="Zhang T."/>
            <person name="Song X."/>
            <person name="Zhang H."/>
            <person name="Dai N."/>
            <person name="Sheng W."/>
            <person name="Hou X."/>
            <person name="Wei L."/>
        </authorList>
    </citation>
    <scope>NUCLEOTIDE SEQUENCE</scope>
    <source>
        <strain evidence="1">G01</strain>
        <tissue evidence="1">Leaf</tissue>
    </source>
</reference>
<dbReference type="PANTHER" id="PTHR22930">
    <property type="match status" value="1"/>
</dbReference>
<organism evidence="1">
    <name type="scientific">Sesamum angustifolium</name>
    <dbReference type="NCBI Taxonomy" id="2727405"/>
    <lineage>
        <taxon>Eukaryota</taxon>
        <taxon>Viridiplantae</taxon>
        <taxon>Streptophyta</taxon>
        <taxon>Embryophyta</taxon>
        <taxon>Tracheophyta</taxon>
        <taxon>Spermatophyta</taxon>
        <taxon>Magnoliopsida</taxon>
        <taxon>eudicotyledons</taxon>
        <taxon>Gunneridae</taxon>
        <taxon>Pentapetalae</taxon>
        <taxon>asterids</taxon>
        <taxon>lamiids</taxon>
        <taxon>Lamiales</taxon>
        <taxon>Pedaliaceae</taxon>
        <taxon>Sesamum</taxon>
    </lineage>
</organism>